<proteinExistence type="predicted"/>
<organism evidence="1 2">
    <name type="scientific">Taxus chinensis</name>
    <name type="common">Chinese yew</name>
    <name type="synonym">Taxus wallichiana var. chinensis</name>
    <dbReference type="NCBI Taxonomy" id="29808"/>
    <lineage>
        <taxon>Eukaryota</taxon>
        <taxon>Viridiplantae</taxon>
        <taxon>Streptophyta</taxon>
        <taxon>Embryophyta</taxon>
        <taxon>Tracheophyta</taxon>
        <taxon>Spermatophyta</taxon>
        <taxon>Pinopsida</taxon>
        <taxon>Pinidae</taxon>
        <taxon>Conifers II</taxon>
        <taxon>Cupressales</taxon>
        <taxon>Taxaceae</taxon>
        <taxon>Taxus</taxon>
    </lineage>
</organism>
<evidence type="ECO:0000313" key="1">
    <source>
        <dbReference type="EMBL" id="KAH9308127.1"/>
    </source>
</evidence>
<feature type="non-terminal residue" evidence="1">
    <location>
        <position position="59"/>
    </location>
</feature>
<reference evidence="1 2" key="1">
    <citation type="journal article" date="2021" name="Nat. Plants">
        <title>The Taxus genome provides insights into paclitaxel biosynthesis.</title>
        <authorList>
            <person name="Xiong X."/>
            <person name="Gou J."/>
            <person name="Liao Q."/>
            <person name="Li Y."/>
            <person name="Zhou Q."/>
            <person name="Bi G."/>
            <person name="Li C."/>
            <person name="Du R."/>
            <person name="Wang X."/>
            <person name="Sun T."/>
            <person name="Guo L."/>
            <person name="Liang H."/>
            <person name="Lu P."/>
            <person name="Wu Y."/>
            <person name="Zhang Z."/>
            <person name="Ro D.K."/>
            <person name="Shang Y."/>
            <person name="Huang S."/>
            <person name="Yan J."/>
        </authorList>
    </citation>
    <scope>NUCLEOTIDE SEQUENCE [LARGE SCALE GENOMIC DNA]</scope>
    <source>
        <strain evidence="1">Ta-2019</strain>
    </source>
</reference>
<keyword evidence="2" id="KW-1185">Reference proteome</keyword>
<comment type="caution">
    <text evidence="1">The sequence shown here is derived from an EMBL/GenBank/DDBJ whole genome shotgun (WGS) entry which is preliminary data.</text>
</comment>
<evidence type="ECO:0000313" key="2">
    <source>
        <dbReference type="Proteomes" id="UP000824469"/>
    </source>
</evidence>
<dbReference type="Proteomes" id="UP000824469">
    <property type="component" value="Unassembled WGS sequence"/>
</dbReference>
<sequence length="59" mass="6593">ISLMVKPTDEVRVEEPVVAQAKFAVEEEEEDQLSRYSECTVHDGTLSEENADPTQATQL</sequence>
<dbReference type="EMBL" id="JAHRHJ020000007">
    <property type="protein sequence ID" value="KAH9308127.1"/>
    <property type="molecule type" value="Genomic_DNA"/>
</dbReference>
<name>A0AA38FQ12_TAXCH</name>
<protein>
    <submittedName>
        <fullName evidence="1">Uncharacterized protein</fullName>
    </submittedName>
</protein>
<accession>A0AA38FQ12</accession>
<dbReference type="AlphaFoldDB" id="A0AA38FQ12"/>
<feature type="non-terminal residue" evidence="1">
    <location>
        <position position="1"/>
    </location>
</feature>
<gene>
    <name evidence="1" type="ORF">KI387_036038</name>
</gene>